<gene>
    <name evidence="3" type="ORF">WKW77_20200</name>
</gene>
<comment type="caution">
    <text evidence="3">The sequence shown here is derived from an EMBL/GenBank/DDBJ whole genome shotgun (WGS) entry which is preliminary data.</text>
</comment>
<keyword evidence="2" id="KW-0812">Transmembrane</keyword>
<proteinExistence type="predicted"/>
<feature type="compositionally biased region" description="Polar residues" evidence="1">
    <location>
        <begin position="180"/>
        <end position="189"/>
    </location>
</feature>
<keyword evidence="2" id="KW-0472">Membrane</keyword>
<feature type="region of interest" description="Disordered" evidence="1">
    <location>
        <begin position="172"/>
        <end position="200"/>
    </location>
</feature>
<keyword evidence="2" id="KW-1133">Transmembrane helix</keyword>
<feature type="transmembrane region" description="Helical" evidence="2">
    <location>
        <begin position="23"/>
        <end position="45"/>
    </location>
</feature>
<sequence>METVKEFFDAIKGQLSERLANPFTGAFCIAWVILNFRLLMVFAGTGTYQEKFAYIDASLYPDWRHWALRGLVVPMATAAMYLLAYPWATTWLAEHYRKQQTKANNLMKAAEGTALLSKEESRALHVRLAEAEQRSTSERDSFIKELEARRNTIADLARERDALRDEVLQLRAVHGDPENQMPSPSTVSETPPGADDNESAATKLERARFKLVASDAARLPRDIGSEQYSRPQLVILSILREGNRLPTQDLTRRMQLPAFDVQRTLDRLRDLKLVGYDSNGEWFITADGRALLGAFVDANRWNFANDAP</sequence>
<accession>A0ABU8VIC4</accession>
<evidence type="ECO:0000313" key="4">
    <source>
        <dbReference type="Proteomes" id="UP001365846"/>
    </source>
</evidence>
<dbReference type="Proteomes" id="UP001365846">
    <property type="component" value="Unassembled WGS sequence"/>
</dbReference>
<protein>
    <recommendedName>
        <fullName evidence="5">HTH marR-type domain-containing protein</fullName>
    </recommendedName>
</protein>
<evidence type="ECO:0000313" key="3">
    <source>
        <dbReference type="EMBL" id="MEJ8813420.1"/>
    </source>
</evidence>
<dbReference type="EMBL" id="JBBKZU010000008">
    <property type="protein sequence ID" value="MEJ8813420.1"/>
    <property type="molecule type" value="Genomic_DNA"/>
</dbReference>
<evidence type="ECO:0000256" key="2">
    <source>
        <dbReference type="SAM" id="Phobius"/>
    </source>
</evidence>
<dbReference type="RefSeq" id="WP_340358653.1">
    <property type="nucleotide sequence ID" value="NZ_JBBKZU010000008.1"/>
</dbReference>
<evidence type="ECO:0000256" key="1">
    <source>
        <dbReference type="SAM" id="MobiDB-lite"/>
    </source>
</evidence>
<name>A0ABU8VIC4_9BURK</name>
<keyword evidence="4" id="KW-1185">Reference proteome</keyword>
<evidence type="ECO:0008006" key="5">
    <source>
        <dbReference type="Google" id="ProtNLM"/>
    </source>
</evidence>
<reference evidence="3 4" key="1">
    <citation type="submission" date="2024-03" db="EMBL/GenBank/DDBJ databases">
        <title>Novel species of the genus Variovorax.</title>
        <authorList>
            <person name="Liu Q."/>
            <person name="Xin Y.-H."/>
        </authorList>
    </citation>
    <scope>NUCLEOTIDE SEQUENCE [LARGE SCALE GENOMIC DNA]</scope>
    <source>
        <strain evidence="3 4">KACC 18899</strain>
    </source>
</reference>
<dbReference type="InterPro" id="IPR036390">
    <property type="entry name" value="WH_DNA-bd_sf"/>
</dbReference>
<dbReference type="Gene3D" id="1.10.10.10">
    <property type="entry name" value="Winged helix-like DNA-binding domain superfamily/Winged helix DNA-binding domain"/>
    <property type="match status" value="1"/>
</dbReference>
<feature type="transmembrane region" description="Helical" evidence="2">
    <location>
        <begin position="66"/>
        <end position="88"/>
    </location>
</feature>
<organism evidence="3 4">
    <name type="scientific">Variovorax ureilyticus</name>
    <dbReference type="NCBI Taxonomy" id="1836198"/>
    <lineage>
        <taxon>Bacteria</taxon>
        <taxon>Pseudomonadati</taxon>
        <taxon>Pseudomonadota</taxon>
        <taxon>Betaproteobacteria</taxon>
        <taxon>Burkholderiales</taxon>
        <taxon>Comamonadaceae</taxon>
        <taxon>Variovorax</taxon>
    </lineage>
</organism>
<dbReference type="SUPFAM" id="SSF46785">
    <property type="entry name" value="Winged helix' DNA-binding domain"/>
    <property type="match status" value="1"/>
</dbReference>
<dbReference type="InterPro" id="IPR036388">
    <property type="entry name" value="WH-like_DNA-bd_sf"/>
</dbReference>